<comment type="subcellular location">
    <subcellularLocation>
        <location evidence="1">Cytoplasm</location>
    </subcellularLocation>
</comment>
<dbReference type="PANTHER" id="PTHR46630">
    <property type="entry name" value="TETRATRICOPEPTIDE REPEAT PROTEIN 29"/>
    <property type="match status" value="1"/>
</dbReference>
<dbReference type="Gene3D" id="1.25.40.10">
    <property type="entry name" value="Tetratricopeptide repeat domain"/>
    <property type="match status" value="3"/>
</dbReference>
<dbReference type="InterPro" id="IPR011990">
    <property type="entry name" value="TPR-like_helical_dom_sf"/>
</dbReference>
<reference evidence="8 9" key="1">
    <citation type="journal article" date="2013" name="Int. J. Syst. Evol. Microbiol.">
        <title>Tumebacillus flagellatus sp. nov., an alpha-amylase/pullulanase-producing bacterium isolated from cassava wastewater.</title>
        <authorList>
            <person name="Wang Q."/>
            <person name="Xie N."/>
            <person name="Qin Y."/>
            <person name="Shen N."/>
            <person name="Zhu J."/>
            <person name="Mi H."/>
            <person name="Huang R."/>
        </authorList>
    </citation>
    <scope>NUCLEOTIDE SEQUENCE [LARGE SCALE GENOMIC DNA]</scope>
    <source>
        <strain evidence="8 9">GST4</strain>
    </source>
</reference>
<dbReference type="Pfam" id="PF13374">
    <property type="entry name" value="TPR_10"/>
    <property type="match status" value="1"/>
</dbReference>
<dbReference type="Proteomes" id="UP000027931">
    <property type="component" value="Unassembled WGS sequence"/>
</dbReference>
<dbReference type="eggNOG" id="COG0457">
    <property type="taxonomic scope" value="Bacteria"/>
</dbReference>
<dbReference type="EMBL" id="JMIR01000012">
    <property type="protein sequence ID" value="KEO83373.1"/>
    <property type="molecule type" value="Genomic_DNA"/>
</dbReference>
<accession>A0A074LU17</accession>
<sequence>MISLGQKIRELRIRKGLTQQELGAGIVTISMISQIESDKAYPSHKVLEQIAARLETPIEYFVADMQTQMEQSSTYKLARAYLAAKNFDMAIPLFRDLISNPAPHLMVHEVQYDLAEAWLSSGDIEKAVELFEQVLDTVVRKNDDSFALLCLNKLGEARYDQENYPLALYHWHKAYETFSRVKEIDPFTRARIITNLGHAHYKLGEYNDSVRFYREAYNLLRGSTNMRQLADVYLGLGNSYKNLGEYARAIDYCHDALTIYESLQNIRQAIEVKVNFALVEAENGDLAEGIELLHECLAEYRKHELPTDNLRIYSEIARLYIRAGRLQEAEAFCQETLFLLPEHAENLASVYQSLARVKREQGDTDASIQWIKQAIALHEKLGHRSELRTAIEELADLYEQIGDYVLANETLRQLHVVLDSSLRKIGILV</sequence>
<dbReference type="PANTHER" id="PTHR46630:SF1">
    <property type="entry name" value="TETRATRICOPEPTIDE REPEAT PROTEIN 29"/>
    <property type="match status" value="1"/>
</dbReference>
<dbReference type="AlphaFoldDB" id="A0A074LU17"/>
<evidence type="ECO:0000313" key="9">
    <source>
        <dbReference type="Proteomes" id="UP000027931"/>
    </source>
</evidence>
<dbReference type="InterPro" id="IPR019734">
    <property type="entry name" value="TPR_rpt"/>
</dbReference>
<dbReference type="SUPFAM" id="SSF48452">
    <property type="entry name" value="TPR-like"/>
    <property type="match status" value="3"/>
</dbReference>
<proteinExistence type="inferred from homology"/>
<evidence type="ECO:0000313" key="8">
    <source>
        <dbReference type="EMBL" id="KEO83373.1"/>
    </source>
</evidence>
<feature type="repeat" description="TPR" evidence="6">
    <location>
        <begin position="190"/>
        <end position="223"/>
    </location>
</feature>
<keyword evidence="2" id="KW-0963">Cytoplasm</keyword>
<dbReference type="PROSITE" id="PS50005">
    <property type="entry name" value="TPR"/>
    <property type="match status" value="3"/>
</dbReference>
<dbReference type="RefSeq" id="WP_038087540.1">
    <property type="nucleotide sequence ID" value="NZ_JMIR01000012.1"/>
</dbReference>
<evidence type="ECO:0000256" key="4">
    <source>
        <dbReference type="ARBA" id="ARBA00022803"/>
    </source>
</evidence>
<name>A0A074LU17_9BACL</name>
<dbReference type="Pfam" id="PF14559">
    <property type="entry name" value="TPR_19"/>
    <property type="match status" value="1"/>
</dbReference>
<comment type="caution">
    <text evidence="8">The sequence shown here is derived from an EMBL/GenBank/DDBJ whole genome shotgun (WGS) entry which is preliminary data.</text>
</comment>
<dbReference type="GO" id="GO:0005737">
    <property type="term" value="C:cytoplasm"/>
    <property type="evidence" value="ECO:0007669"/>
    <property type="project" value="UniProtKB-SubCell"/>
</dbReference>
<dbReference type="GO" id="GO:0003677">
    <property type="term" value="F:DNA binding"/>
    <property type="evidence" value="ECO:0007669"/>
    <property type="project" value="InterPro"/>
</dbReference>
<gene>
    <name evidence="8" type="ORF">EL26_10370</name>
</gene>
<feature type="repeat" description="TPR" evidence="6">
    <location>
        <begin position="108"/>
        <end position="141"/>
    </location>
</feature>
<evidence type="ECO:0000259" key="7">
    <source>
        <dbReference type="PROSITE" id="PS50943"/>
    </source>
</evidence>
<dbReference type="SMART" id="SM00530">
    <property type="entry name" value="HTH_XRE"/>
    <property type="match status" value="1"/>
</dbReference>
<dbReference type="OrthoDB" id="2470999at2"/>
<dbReference type="SMART" id="SM00028">
    <property type="entry name" value="TPR"/>
    <property type="match status" value="7"/>
</dbReference>
<protein>
    <recommendedName>
        <fullName evidence="7">HTH cro/C1-type domain-containing protein</fullName>
    </recommendedName>
</protein>
<dbReference type="Pfam" id="PF13424">
    <property type="entry name" value="TPR_12"/>
    <property type="match status" value="1"/>
</dbReference>
<evidence type="ECO:0000256" key="2">
    <source>
        <dbReference type="ARBA" id="ARBA00022490"/>
    </source>
</evidence>
<evidence type="ECO:0000256" key="3">
    <source>
        <dbReference type="ARBA" id="ARBA00022737"/>
    </source>
</evidence>
<dbReference type="PROSITE" id="PS50943">
    <property type="entry name" value="HTH_CROC1"/>
    <property type="match status" value="1"/>
</dbReference>
<keyword evidence="4 6" id="KW-0802">TPR repeat</keyword>
<dbReference type="InterPro" id="IPR010982">
    <property type="entry name" value="Lambda_DNA-bd_dom_sf"/>
</dbReference>
<evidence type="ECO:0000256" key="1">
    <source>
        <dbReference type="ARBA" id="ARBA00004496"/>
    </source>
</evidence>
<dbReference type="SUPFAM" id="SSF47413">
    <property type="entry name" value="lambda repressor-like DNA-binding domains"/>
    <property type="match status" value="1"/>
</dbReference>
<dbReference type="Pfam" id="PF01381">
    <property type="entry name" value="HTH_3"/>
    <property type="match status" value="1"/>
</dbReference>
<dbReference type="CDD" id="cd00093">
    <property type="entry name" value="HTH_XRE"/>
    <property type="match status" value="1"/>
</dbReference>
<feature type="domain" description="HTH cro/C1-type" evidence="7">
    <location>
        <begin position="8"/>
        <end position="61"/>
    </location>
</feature>
<dbReference type="InterPro" id="IPR001387">
    <property type="entry name" value="Cro/C1-type_HTH"/>
</dbReference>
<organism evidence="8 9">
    <name type="scientific">Tumebacillus flagellatus</name>
    <dbReference type="NCBI Taxonomy" id="1157490"/>
    <lineage>
        <taxon>Bacteria</taxon>
        <taxon>Bacillati</taxon>
        <taxon>Bacillota</taxon>
        <taxon>Bacilli</taxon>
        <taxon>Bacillales</taxon>
        <taxon>Alicyclobacillaceae</taxon>
        <taxon>Tumebacillus</taxon>
    </lineage>
</organism>
<comment type="similarity">
    <text evidence="5">Belongs to the Rap family.</text>
</comment>
<keyword evidence="9" id="KW-1185">Reference proteome</keyword>
<evidence type="ECO:0000256" key="5">
    <source>
        <dbReference type="ARBA" id="ARBA00038253"/>
    </source>
</evidence>
<feature type="repeat" description="TPR" evidence="6">
    <location>
        <begin position="230"/>
        <end position="263"/>
    </location>
</feature>
<dbReference type="Pfam" id="PF13432">
    <property type="entry name" value="TPR_16"/>
    <property type="match status" value="1"/>
</dbReference>
<dbReference type="Pfam" id="PF00515">
    <property type="entry name" value="TPR_1"/>
    <property type="match status" value="1"/>
</dbReference>
<keyword evidence="3" id="KW-0677">Repeat</keyword>
<dbReference type="InterPro" id="IPR051476">
    <property type="entry name" value="Bac_ResReg_Asp_Phosphatase"/>
</dbReference>
<dbReference type="eggNOG" id="COG1396">
    <property type="taxonomic scope" value="Bacteria"/>
</dbReference>
<dbReference type="STRING" id="1157490.EL26_10370"/>
<evidence type="ECO:0000256" key="6">
    <source>
        <dbReference type="PROSITE-ProRule" id="PRU00339"/>
    </source>
</evidence>
<dbReference type="Gene3D" id="1.10.260.40">
    <property type="entry name" value="lambda repressor-like DNA-binding domains"/>
    <property type="match status" value="1"/>
</dbReference>